<feature type="domain" description="Flavodoxin-like" evidence="2">
    <location>
        <begin position="29"/>
        <end position="207"/>
    </location>
</feature>
<dbReference type="GO" id="GO:0010181">
    <property type="term" value="F:FMN binding"/>
    <property type="evidence" value="ECO:0007669"/>
    <property type="project" value="InterPro"/>
</dbReference>
<organism evidence="3 4">
    <name type="scientific">Myroides odoratimimus</name>
    <dbReference type="NCBI Taxonomy" id="76832"/>
    <lineage>
        <taxon>Bacteria</taxon>
        <taxon>Pseudomonadati</taxon>
        <taxon>Bacteroidota</taxon>
        <taxon>Flavobacteriia</taxon>
        <taxon>Flavobacteriales</taxon>
        <taxon>Flavobacteriaceae</taxon>
        <taxon>Myroides</taxon>
    </lineage>
</organism>
<feature type="chain" id="PRO_5042598816" evidence="1">
    <location>
        <begin position="23"/>
        <end position="381"/>
    </location>
</feature>
<dbReference type="RefSeq" id="WP_058699196.1">
    <property type="nucleotide sequence ID" value="NZ_CP013690.1"/>
</dbReference>
<gene>
    <name evidence="3" type="ORF">AS202_05310</name>
</gene>
<proteinExistence type="predicted"/>
<protein>
    <submittedName>
        <fullName evidence="3">Repressor</fullName>
    </submittedName>
</protein>
<dbReference type="Gene3D" id="3.40.50.360">
    <property type="match status" value="1"/>
</dbReference>
<dbReference type="CDD" id="cd02199">
    <property type="entry name" value="YjgF_YER057c_UK114_like_1"/>
    <property type="match status" value="1"/>
</dbReference>
<dbReference type="Gene3D" id="3.30.1330.40">
    <property type="entry name" value="RutC-like"/>
    <property type="match status" value="1"/>
</dbReference>
<dbReference type="Proteomes" id="UP000069030">
    <property type="component" value="Chromosome"/>
</dbReference>
<dbReference type="Pfam" id="PF14588">
    <property type="entry name" value="YjgF_endoribonc"/>
    <property type="match status" value="1"/>
</dbReference>
<dbReference type="InterPro" id="IPR013813">
    <property type="entry name" value="Endoribo_LPSP/chorism_mut-like"/>
</dbReference>
<dbReference type="InterPro" id="IPR008254">
    <property type="entry name" value="Flavodoxin/NO_synth"/>
</dbReference>
<dbReference type="InterPro" id="IPR035959">
    <property type="entry name" value="RutC-like_sf"/>
</dbReference>
<evidence type="ECO:0000259" key="2">
    <source>
        <dbReference type="PROSITE" id="PS50902"/>
    </source>
</evidence>
<reference evidence="3 4" key="1">
    <citation type="journal article" date="2016" name="J. Zhejiang Univ. Sci. B">
        <title>Antibiotic resistance mechanisms of Myroides sp.</title>
        <authorList>
            <person name="Hu S."/>
            <person name="Yuan S."/>
            <person name="Qu H."/>
            <person name="Jiang T."/>
            <person name="Zhou Y."/>
            <person name="Wang M."/>
            <person name="Ming D."/>
        </authorList>
    </citation>
    <scope>NUCLEOTIDE SEQUENCE [LARGE SCALE GENOMIC DNA]</scope>
    <source>
        <strain evidence="3 4">PR63039</strain>
    </source>
</reference>
<name>A0AAI8G4D0_9FLAO</name>
<dbReference type="SUPFAM" id="SSF52218">
    <property type="entry name" value="Flavoproteins"/>
    <property type="match status" value="1"/>
</dbReference>
<dbReference type="KEGG" id="mod:AS202_05310"/>
<dbReference type="PROSITE" id="PS50902">
    <property type="entry name" value="FLAVODOXIN_LIKE"/>
    <property type="match status" value="1"/>
</dbReference>
<evidence type="ECO:0000313" key="3">
    <source>
        <dbReference type="EMBL" id="ALU25588.1"/>
    </source>
</evidence>
<keyword evidence="1" id="KW-0732">Signal</keyword>
<dbReference type="SUPFAM" id="SSF55298">
    <property type="entry name" value="YjgF-like"/>
    <property type="match status" value="1"/>
</dbReference>
<evidence type="ECO:0000256" key="1">
    <source>
        <dbReference type="SAM" id="SignalP"/>
    </source>
</evidence>
<evidence type="ECO:0000313" key="4">
    <source>
        <dbReference type="Proteomes" id="UP000069030"/>
    </source>
</evidence>
<dbReference type="EMBL" id="CP013690">
    <property type="protein sequence ID" value="ALU25588.1"/>
    <property type="molecule type" value="Genomic_DNA"/>
</dbReference>
<dbReference type="AlphaFoldDB" id="A0AAI8G4D0"/>
<dbReference type="GO" id="GO:0016491">
    <property type="term" value="F:oxidoreductase activity"/>
    <property type="evidence" value="ECO:0007669"/>
    <property type="project" value="InterPro"/>
</dbReference>
<dbReference type="PANTHER" id="PTHR43760">
    <property type="entry name" value="ENDORIBONUCLEASE-RELATED"/>
    <property type="match status" value="1"/>
</dbReference>
<sequence>MKTLYTALITCALLFTTSQIMAKDTLTKILVLIHSDTGGTYKMAQEIAKGIENNPHTEATIKLVQSSKNALLHDLQIATPEELPTYNGVVWGSPVYFGNISTPMSAFFAKTVDLWTTHALEGMPTAVFMSAGSGAGKELALQSFWNSLAVHGMILVSNGIRATEKLDNSIPQGTSVLGASSLASNKTVQRPSESELLIAYTQGQNFAKVAKALKGTFQKKEESTPKQVVTDVETTLKQKNIILPVAPNPVGNYTPYSRSGNLVFINQVALKDGKILYPGKVGVDITEEQAKQATEQTMLNVIAVLKLAVDGDLNRVKKTVQLTGIFNTTPDYSQHANLMNVASDLSVAIFGEKGKHARGTLGATSVPVNSAVEIQAIFEIE</sequence>
<dbReference type="Pfam" id="PF03358">
    <property type="entry name" value="FMN_red"/>
    <property type="match status" value="1"/>
</dbReference>
<dbReference type="InterPro" id="IPR029039">
    <property type="entry name" value="Flavoprotein-like_sf"/>
</dbReference>
<dbReference type="PANTHER" id="PTHR43760:SF1">
    <property type="entry name" value="ENDORIBONUCLEASE L-PSP_CHORISMATE MUTASE-LIKE DOMAIN-CONTAINING PROTEIN"/>
    <property type="match status" value="1"/>
</dbReference>
<feature type="signal peptide" evidence="1">
    <location>
        <begin position="1"/>
        <end position="22"/>
    </location>
</feature>
<accession>A0AAI8G4D0</accession>
<dbReference type="InterPro" id="IPR005025">
    <property type="entry name" value="FMN_Rdtase-like_dom"/>
</dbReference>